<evidence type="ECO:0000256" key="1">
    <source>
        <dbReference type="ARBA" id="ARBA00009981"/>
    </source>
</evidence>
<comment type="caution">
    <text evidence="3">The sequence shown here is derived from an EMBL/GenBank/DDBJ whole genome shotgun (WGS) entry which is preliminary data.</text>
</comment>
<dbReference type="EMBL" id="AFQD01000517">
    <property type="protein sequence ID" value="EGQ78106.1"/>
    <property type="molecule type" value="Genomic_DNA"/>
</dbReference>
<name>F9ER72_9FUSO</name>
<dbReference type="InterPro" id="IPR006442">
    <property type="entry name" value="Antitoxin_Phd/YefM"/>
</dbReference>
<keyword evidence="4" id="KW-1185">Reference proteome</keyword>
<comment type="similarity">
    <text evidence="1 2">Belongs to the phD/YefM antitoxin family.</text>
</comment>
<dbReference type="AlphaFoldDB" id="F9ER72"/>
<dbReference type="Gene3D" id="3.40.1620.10">
    <property type="entry name" value="YefM-like domain"/>
    <property type="match status" value="1"/>
</dbReference>
<dbReference type="STRING" id="76859.RN98_07595"/>
<dbReference type="Pfam" id="PF02604">
    <property type="entry name" value="PhdYeFM_antitox"/>
    <property type="match status" value="1"/>
</dbReference>
<dbReference type="PATRIC" id="fig|997347.4.peg.2196"/>
<evidence type="ECO:0000313" key="3">
    <source>
        <dbReference type="EMBL" id="EGQ78106.1"/>
    </source>
</evidence>
<evidence type="ECO:0000256" key="2">
    <source>
        <dbReference type="RuleBase" id="RU362080"/>
    </source>
</evidence>
<dbReference type="SUPFAM" id="SSF143120">
    <property type="entry name" value="YefM-like"/>
    <property type="match status" value="1"/>
</dbReference>
<organism evidence="3 4">
    <name type="scientific">Fusobacterium animalis ATCC 51191</name>
    <dbReference type="NCBI Taxonomy" id="997347"/>
    <lineage>
        <taxon>Bacteria</taxon>
        <taxon>Fusobacteriati</taxon>
        <taxon>Fusobacteriota</taxon>
        <taxon>Fusobacteriia</taxon>
        <taxon>Fusobacteriales</taxon>
        <taxon>Fusobacteriaceae</taxon>
        <taxon>Fusobacterium</taxon>
    </lineage>
</organism>
<proteinExistence type="inferred from homology"/>
<sequence length="94" mass="11189">MYKKEVIDMIVVNFSELRKNLKDYGEKAVENKEEIFISRRDKKNLVLLSVDKYNEIIKKIEKYEYWKKVDDGIKELNAGVGVHHLIEVDDEDEN</sequence>
<comment type="function">
    <text evidence="2">Antitoxin component of a type II toxin-antitoxin (TA) system.</text>
</comment>
<evidence type="ECO:0000313" key="4">
    <source>
        <dbReference type="Proteomes" id="UP000005392"/>
    </source>
</evidence>
<protein>
    <recommendedName>
        <fullName evidence="2">Antitoxin</fullName>
    </recommendedName>
</protein>
<dbReference type="InterPro" id="IPR036165">
    <property type="entry name" value="YefM-like_sf"/>
</dbReference>
<gene>
    <name evidence="3" type="ORF">HMPREF9094_2427</name>
</gene>
<reference evidence="3 4" key="1">
    <citation type="submission" date="2011-05" db="EMBL/GenBank/DDBJ databases">
        <authorList>
            <person name="Muzny D."/>
            <person name="Qin X."/>
            <person name="Deng J."/>
            <person name="Jiang H."/>
            <person name="Liu Y."/>
            <person name="Qu J."/>
            <person name="Song X.-Z."/>
            <person name="Zhang L."/>
            <person name="Thornton R."/>
            <person name="Coyle M."/>
            <person name="Francisco L."/>
            <person name="Jackson L."/>
            <person name="Javaid M."/>
            <person name="Korchina V."/>
            <person name="Kovar C."/>
            <person name="Mata R."/>
            <person name="Mathew T."/>
            <person name="Ngo R."/>
            <person name="Nguyen L."/>
            <person name="Nguyen N."/>
            <person name="Okwuonu G."/>
            <person name="Ongeri F."/>
            <person name="Pham C."/>
            <person name="Simmons D."/>
            <person name="Wilczek-Boney K."/>
            <person name="Hale W."/>
            <person name="Jakkamsetti A."/>
            <person name="Pham P."/>
            <person name="Ruth R."/>
            <person name="San Lucas F."/>
            <person name="Warren J."/>
            <person name="Zhang J."/>
            <person name="Zhao Z."/>
            <person name="Zhou C."/>
            <person name="Zhu D."/>
            <person name="Lee S."/>
            <person name="Bess C."/>
            <person name="Blankenburg K."/>
            <person name="Forbes L."/>
            <person name="Fu Q."/>
            <person name="Gubbala S."/>
            <person name="Hirani K."/>
            <person name="Jayaseelan J.C."/>
            <person name="Lara F."/>
            <person name="Munidasa M."/>
            <person name="Palculict T."/>
            <person name="Patil S."/>
            <person name="Pu L.-L."/>
            <person name="Saada N."/>
            <person name="Tang L."/>
            <person name="Weissenberger G."/>
            <person name="Zhu Y."/>
            <person name="Hemphill L."/>
            <person name="Shang Y."/>
            <person name="Youmans B."/>
            <person name="Ayvaz T."/>
            <person name="Ross M."/>
            <person name="Santibanez J."/>
            <person name="Aqrawi P."/>
            <person name="Gross S."/>
            <person name="Joshi V."/>
            <person name="Fowler G."/>
            <person name="Nazareth L."/>
            <person name="Reid J."/>
            <person name="Worley K."/>
            <person name="Petrosino J."/>
            <person name="Highlander S."/>
            <person name="Gibbs R."/>
        </authorList>
    </citation>
    <scope>NUCLEOTIDE SEQUENCE [LARGE SCALE GENOMIC DNA]</scope>
    <source>
        <strain evidence="3 4">ATCC 51191</strain>
    </source>
</reference>
<accession>F9ER72</accession>
<dbReference type="Proteomes" id="UP000005392">
    <property type="component" value="Unassembled WGS sequence"/>
</dbReference>
<dbReference type="HOGENOM" id="CLU_155837_4_3_0"/>